<reference evidence="1" key="1">
    <citation type="submission" date="2013-12" db="EMBL/GenBank/DDBJ databases">
        <title>A Varibaculum cambriense genome reconstructed from a premature infant gut community with otherwise low bacterial novelty that shifts toward anaerobic metabolism during the third week of life.</title>
        <authorList>
            <person name="Brown C.T."/>
            <person name="Sharon I."/>
            <person name="Thomas B.C."/>
            <person name="Castelle C.J."/>
            <person name="Morowitz M.J."/>
            <person name="Banfield J.F."/>
        </authorList>
    </citation>
    <scope>NUCLEOTIDE SEQUENCE</scope>
</reference>
<feature type="non-terminal residue" evidence="1">
    <location>
        <position position="1"/>
    </location>
</feature>
<dbReference type="EMBL" id="AZMM01013012">
    <property type="protein sequence ID" value="ETJ32534.1"/>
    <property type="molecule type" value="Genomic_DNA"/>
</dbReference>
<proteinExistence type="predicted"/>
<name>W1XUH9_9ZZZZ</name>
<evidence type="ECO:0000313" key="1">
    <source>
        <dbReference type="EMBL" id="ETJ32534.1"/>
    </source>
</evidence>
<comment type="caution">
    <text evidence="1">The sequence shown here is derived from an EMBL/GenBank/DDBJ whole genome shotgun (WGS) entry which is preliminary data.</text>
</comment>
<sequence length="36" mass="4082">DGIEDVFELKLAEDELALFKKSCAVIREYAHKAESL</sequence>
<protein>
    <submittedName>
        <fullName evidence="1">Uncharacterized protein</fullName>
    </submittedName>
</protein>
<dbReference type="AlphaFoldDB" id="W1XUH9"/>
<organism evidence="1">
    <name type="scientific">human gut metagenome</name>
    <dbReference type="NCBI Taxonomy" id="408170"/>
    <lineage>
        <taxon>unclassified sequences</taxon>
        <taxon>metagenomes</taxon>
        <taxon>organismal metagenomes</taxon>
    </lineage>
</organism>
<accession>W1XUH9</accession>
<gene>
    <name evidence="1" type="ORF">Q604_UNBC13012G0001</name>
</gene>